<evidence type="ECO:0000256" key="1">
    <source>
        <dbReference type="ARBA" id="ARBA00009995"/>
    </source>
</evidence>
<dbReference type="GO" id="GO:0035251">
    <property type="term" value="F:UDP-glucosyltransferase activity"/>
    <property type="evidence" value="ECO:0007669"/>
    <property type="project" value="InterPro"/>
</dbReference>
<dbReference type="PANTHER" id="PTHR48048">
    <property type="entry name" value="GLYCOSYLTRANSFERASE"/>
    <property type="match status" value="1"/>
</dbReference>
<dbReference type="Gene3D" id="3.40.50.2000">
    <property type="entry name" value="Glycogen Phosphorylase B"/>
    <property type="match status" value="2"/>
</dbReference>
<keyword evidence="2 4" id="KW-0328">Glycosyltransferase</keyword>
<gene>
    <name evidence="6" type="ORF">Nepgr_025603</name>
</gene>
<dbReference type="FunFam" id="3.40.50.2000:FF:000056">
    <property type="entry name" value="Glycosyltransferase"/>
    <property type="match status" value="1"/>
</dbReference>
<dbReference type="SUPFAM" id="SSF53756">
    <property type="entry name" value="UDP-Glycosyltransferase/glycogen phosphorylase"/>
    <property type="match status" value="1"/>
</dbReference>
<evidence type="ECO:0000256" key="2">
    <source>
        <dbReference type="ARBA" id="ARBA00022676"/>
    </source>
</evidence>
<dbReference type="AlphaFoldDB" id="A0AAD3Y178"/>
<organism evidence="6 7">
    <name type="scientific">Nepenthes gracilis</name>
    <name type="common">Slender pitcher plant</name>
    <dbReference type="NCBI Taxonomy" id="150966"/>
    <lineage>
        <taxon>Eukaryota</taxon>
        <taxon>Viridiplantae</taxon>
        <taxon>Streptophyta</taxon>
        <taxon>Embryophyta</taxon>
        <taxon>Tracheophyta</taxon>
        <taxon>Spermatophyta</taxon>
        <taxon>Magnoliopsida</taxon>
        <taxon>eudicotyledons</taxon>
        <taxon>Gunneridae</taxon>
        <taxon>Pentapetalae</taxon>
        <taxon>Caryophyllales</taxon>
        <taxon>Nepenthaceae</taxon>
        <taxon>Nepenthes</taxon>
    </lineage>
</organism>
<name>A0AAD3Y178_NEPGR</name>
<accession>A0AAD3Y178</accession>
<proteinExistence type="inferred from homology"/>
<dbReference type="CDD" id="cd03784">
    <property type="entry name" value="GT1_Gtf-like"/>
    <property type="match status" value="1"/>
</dbReference>
<evidence type="ECO:0000256" key="4">
    <source>
        <dbReference type="RuleBase" id="RU003718"/>
    </source>
</evidence>
<dbReference type="InterPro" id="IPR050481">
    <property type="entry name" value="UDP-glycosyltransf_plant"/>
</dbReference>
<evidence type="ECO:0000256" key="3">
    <source>
        <dbReference type="ARBA" id="ARBA00022679"/>
    </source>
</evidence>
<sequence length="483" mass="52832">MAKLELLFIPPPLPGHVVSTVEFARGLLKRDSRFSATILVMKSPFGAPPSTDSKTNSATTTLADATSAIRLVSLPEVERPPPELFKECMEKYVTQYVESHKPHVRDAVSDLLNSGANPSSLAGLVVDVFTTSMIDVANELGVPSYLFFTSGAAMLGLVLHLPTHYDRVGTGFSESDHEIIVPSFKNPIPVSTIPSFLLTKTGYITFDNHSRRFRETKGILVNTFAELEPYAINSFLGGQTPPVYTVGPILDLSGDAHGRTNSDKRDRIMKWLDAKPESSVIFLCFGSAGSMHEAQVKEVARGLMRSRTRFLWSVRKPPPEGAAGGPTDYTDEDLKDMLPEFASLLEEGTGMVCGWAPQAEVLAHDAIGGFVSHCGWNSVLESLWFGRPIVTWPMYAEQQSNAFLLARELGLAVEMRLAYGGDSGDLVVADELETAIRRLMDEDNEVRRRVKEVADIGRGALLQGGSSYNSVGRFIDDVIGNHR</sequence>
<comment type="caution">
    <text evidence="6">The sequence shown here is derived from an EMBL/GenBank/DDBJ whole genome shotgun (WGS) entry which is preliminary data.</text>
</comment>
<dbReference type="EC" id="2.4.1.-" evidence="5"/>
<keyword evidence="7" id="KW-1185">Reference proteome</keyword>
<dbReference type="InterPro" id="IPR002213">
    <property type="entry name" value="UDP_glucos_trans"/>
</dbReference>
<dbReference type="PROSITE" id="PS00375">
    <property type="entry name" value="UDPGT"/>
    <property type="match status" value="1"/>
</dbReference>
<dbReference type="InterPro" id="IPR035595">
    <property type="entry name" value="UDP_glycos_trans_CS"/>
</dbReference>
<keyword evidence="3 4" id="KW-0808">Transferase</keyword>
<comment type="similarity">
    <text evidence="1 4">Belongs to the UDP-glycosyltransferase family.</text>
</comment>
<dbReference type="Pfam" id="PF00201">
    <property type="entry name" value="UDPGT"/>
    <property type="match status" value="1"/>
</dbReference>
<evidence type="ECO:0000256" key="5">
    <source>
        <dbReference type="RuleBase" id="RU362057"/>
    </source>
</evidence>
<dbReference type="Proteomes" id="UP001279734">
    <property type="component" value="Unassembled WGS sequence"/>
</dbReference>
<dbReference type="EMBL" id="BSYO01000026">
    <property type="protein sequence ID" value="GMH23760.1"/>
    <property type="molecule type" value="Genomic_DNA"/>
</dbReference>
<evidence type="ECO:0000313" key="6">
    <source>
        <dbReference type="EMBL" id="GMH23760.1"/>
    </source>
</evidence>
<evidence type="ECO:0000313" key="7">
    <source>
        <dbReference type="Proteomes" id="UP001279734"/>
    </source>
</evidence>
<dbReference type="PANTHER" id="PTHR48048:SF45">
    <property type="entry name" value="GLYCOSYLTRANSFERASE"/>
    <property type="match status" value="1"/>
</dbReference>
<reference evidence="6" key="1">
    <citation type="submission" date="2023-05" db="EMBL/GenBank/DDBJ databases">
        <title>Nepenthes gracilis genome sequencing.</title>
        <authorList>
            <person name="Fukushima K."/>
        </authorList>
    </citation>
    <scope>NUCLEOTIDE SEQUENCE</scope>
    <source>
        <strain evidence="6">SING2019-196</strain>
    </source>
</reference>
<protein>
    <recommendedName>
        <fullName evidence="5">Glycosyltransferase</fullName>
        <ecNumber evidence="5">2.4.1.-</ecNumber>
    </recommendedName>
</protein>
<dbReference type="FunFam" id="3.40.50.2000:FF:000080">
    <property type="entry name" value="Glycosyltransferase"/>
    <property type="match status" value="1"/>
</dbReference>